<evidence type="ECO:0000256" key="1">
    <source>
        <dbReference type="SAM" id="MobiDB-lite"/>
    </source>
</evidence>
<evidence type="ECO:0000313" key="2">
    <source>
        <dbReference type="EMBL" id="RLN29455.1"/>
    </source>
</evidence>
<comment type="caution">
    <text evidence="2">The sequence shown here is derived from an EMBL/GenBank/DDBJ whole genome shotgun (WGS) entry which is preliminary data.</text>
</comment>
<dbReference type="Proteomes" id="UP000275267">
    <property type="component" value="Unassembled WGS sequence"/>
</dbReference>
<sequence length="113" mass="13579">MARRFQGTGEGRETWDSRELGRDSRDGRDMRSRFGNTGRDNFGFQNRDLSDSREGCRDEDQERRGYARQKWMGEEGAGREVRQMTEEVLRHKLNRDQEEKRRAPYQQNPYPYK</sequence>
<dbReference type="AlphaFoldDB" id="A0A3L6T0Z6"/>
<name>A0A3L6T0Z6_PANMI</name>
<protein>
    <submittedName>
        <fullName evidence="2">Uncharacterized protein</fullName>
    </submittedName>
</protein>
<gene>
    <name evidence="2" type="ORF">C2845_PM05G17630</name>
</gene>
<reference evidence="3" key="1">
    <citation type="journal article" date="2019" name="Nat. Commun.">
        <title>The genome of broomcorn millet.</title>
        <authorList>
            <person name="Zou C."/>
            <person name="Miki D."/>
            <person name="Li D."/>
            <person name="Tang Q."/>
            <person name="Xiao L."/>
            <person name="Rajput S."/>
            <person name="Deng P."/>
            <person name="Jia W."/>
            <person name="Huang R."/>
            <person name="Zhang M."/>
            <person name="Sun Y."/>
            <person name="Hu J."/>
            <person name="Fu X."/>
            <person name="Schnable P.S."/>
            <person name="Li F."/>
            <person name="Zhang H."/>
            <person name="Feng B."/>
            <person name="Zhu X."/>
            <person name="Liu R."/>
            <person name="Schnable J.C."/>
            <person name="Zhu J.-K."/>
            <person name="Zhang H."/>
        </authorList>
    </citation>
    <scope>NUCLEOTIDE SEQUENCE [LARGE SCALE GENOMIC DNA]</scope>
</reference>
<keyword evidence="3" id="KW-1185">Reference proteome</keyword>
<feature type="compositionally biased region" description="Basic and acidic residues" evidence="1">
    <location>
        <begin position="48"/>
        <end position="102"/>
    </location>
</feature>
<evidence type="ECO:0000313" key="3">
    <source>
        <dbReference type="Proteomes" id="UP000275267"/>
    </source>
</evidence>
<feature type="compositionally biased region" description="Basic and acidic residues" evidence="1">
    <location>
        <begin position="10"/>
        <end position="32"/>
    </location>
</feature>
<dbReference type="EMBL" id="PQIB02000003">
    <property type="protein sequence ID" value="RLN29455.1"/>
    <property type="molecule type" value="Genomic_DNA"/>
</dbReference>
<proteinExistence type="predicted"/>
<feature type="region of interest" description="Disordered" evidence="1">
    <location>
        <begin position="1"/>
        <end position="113"/>
    </location>
</feature>
<organism evidence="2 3">
    <name type="scientific">Panicum miliaceum</name>
    <name type="common">Proso millet</name>
    <name type="synonym">Broomcorn millet</name>
    <dbReference type="NCBI Taxonomy" id="4540"/>
    <lineage>
        <taxon>Eukaryota</taxon>
        <taxon>Viridiplantae</taxon>
        <taxon>Streptophyta</taxon>
        <taxon>Embryophyta</taxon>
        <taxon>Tracheophyta</taxon>
        <taxon>Spermatophyta</taxon>
        <taxon>Magnoliopsida</taxon>
        <taxon>Liliopsida</taxon>
        <taxon>Poales</taxon>
        <taxon>Poaceae</taxon>
        <taxon>PACMAD clade</taxon>
        <taxon>Panicoideae</taxon>
        <taxon>Panicodae</taxon>
        <taxon>Paniceae</taxon>
        <taxon>Panicinae</taxon>
        <taxon>Panicum</taxon>
        <taxon>Panicum sect. Panicum</taxon>
    </lineage>
</organism>
<accession>A0A3L6T0Z6</accession>